<dbReference type="EMBL" id="OC005953">
    <property type="protein sequence ID" value="CAD7265782.1"/>
    <property type="molecule type" value="Genomic_DNA"/>
</dbReference>
<reference evidence="2" key="1">
    <citation type="submission" date="2020-11" db="EMBL/GenBank/DDBJ databases">
        <authorList>
            <person name="Tran Van P."/>
        </authorList>
    </citation>
    <scope>NUCLEOTIDE SEQUENCE</scope>
</reference>
<gene>
    <name evidence="2" type="ORF">TSIB3V08_LOCUS9812</name>
</gene>
<dbReference type="AlphaFoldDB" id="A0A7R9B3S7"/>
<evidence type="ECO:0000256" key="1">
    <source>
        <dbReference type="SAM" id="MobiDB-lite"/>
    </source>
</evidence>
<feature type="region of interest" description="Disordered" evidence="1">
    <location>
        <begin position="47"/>
        <end position="138"/>
    </location>
</feature>
<accession>A0A7R9B3S7</accession>
<sequence>MRRAKSLGWEVIDGGLRVLVLQGVFLEDIRSVPGELLMAASKVVKPRNVSQSGETLHWKDTRKQKNVSEPVQQSAPVVKLQAHGEDTEQDDWKERTQNRMTGRRGHRTGWVEGEDTEQDGWKERTQNRMTGRRGHRTG</sequence>
<evidence type="ECO:0000313" key="2">
    <source>
        <dbReference type="EMBL" id="CAD7265782.1"/>
    </source>
</evidence>
<protein>
    <submittedName>
        <fullName evidence="2">Uncharacterized protein</fullName>
    </submittedName>
</protein>
<proteinExistence type="predicted"/>
<feature type="compositionally biased region" description="Basic and acidic residues" evidence="1">
    <location>
        <begin position="82"/>
        <end position="97"/>
    </location>
</feature>
<organism evidence="2">
    <name type="scientific">Timema shepardi</name>
    <name type="common">Walking stick</name>
    <dbReference type="NCBI Taxonomy" id="629360"/>
    <lineage>
        <taxon>Eukaryota</taxon>
        <taxon>Metazoa</taxon>
        <taxon>Ecdysozoa</taxon>
        <taxon>Arthropoda</taxon>
        <taxon>Hexapoda</taxon>
        <taxon>Insecta</taxon>
        <taxon>Pterygota</taxon>
        <taxon>Neoptera</taxon>
        <taxon>Polyneoptera</taxon>
        <taxon>Phasmatodea</taxon>
        <taxon>Timematodea</taxon>
        <taxon>Timematoidea</taxon>
        <taxon>Timematidae</taxon>
        <taxon>Timema</taxon>
    </lineage>
</organism>
<name>A0A7R9B3S7_TIMSH</name>